<feature type="domain" description="HTH tetR-type" evidence="6">
    <location>
        <begin position="24"/>
        <end position="84"/>
    </location>
</feature>
<dbReference type="RefSeq" id="WP_397090185.1">
    <property type="nucleotide sequence ID" value="NZ_JBITGY010000015.1"/>
</dbReference>
<keyword evidence="2" id="KW-0805">Transcription regulation</keyword>
<keyword evidence="8" id="KW-1185">Reference proteome</keyword>
<dbReference type="InterPro" id="IPR009057">
    <property type="entry name" value="Homeodomain-like_sf"/>
</dbReference>
<evidence type="ECO:0000256" key="4">
    <source>
        <dbReference type="ARBA" id="ARBA00023163"/>
    </source>
</evidence>
<gene>
    <name evidence="7" type="ORF">ACIBG2_44145</name>
</gene>
<dbReference type="EMBL" id="JBITGY010000015">
    <property type="protein sequence ID" value="MFI6504440.1"/>
    <property type="molecule type" value="Genomic_DNA"/>
</dbReference>
<organism evidence="7 8">
    <name type="scientific">Nonomuraea typhae</name>
    <dbReference type="NCBI Taxonomy" id="2603600"/>
    <lineage>
        <taxon>Bacteria</taxon>
        <taxon>Bacillati</taxon>
        <taxon>Actinomycetota</taxon>
        <taxon>Actinomycetes</taxon>
        <taxon>Streptosporangiales</taxon>
        <taxon>Streptosporangiaceae</taxon>
        <taxon>Nonomuraea</taxon>
    </lineage>
</organism>
<dbReference type="PANTHER" id="PTHR30055:SF151">
    <property type="entry name" value="TRANSCRIPTIONAL REGULATORY PROTEIN"/>
    <property type="match status" value="1"/>
</dbReference>
<dbReference type="Pfam" id="PF02909">
    <property type="entry name" value="TetR_C_1"/>
    <property type="match status" value="1"/>
</dbReference>
<evidence type="ECO:0000313" key="7">
    <source>
        <dbReference type="EMBL" id="MFI6504440.1"/>
    </source>
</evidence>
<dbReference type="Gene3D" id="1.10.357.10">
    <property type="entry name" value="Tetracycline Repressor, domain 2"/>
    <property type="match status" value="1"/>
</dbReference>
<dbReference type="InterPro" id="IPR004111">
    <property type="entry name" value="Repressor_TetR_C"/>
</dbReference>
<dbReference type="PROSITE" id="PS50977">
    <property type="entry name" value="HTH_TETR_2"/>
    <property type="match status" value="1"/>
</dbReference>
<dbReference type="PANTHER" id="PTHR30055">
    <property type="entry name" value="HTH-TYPE TRANSCRIPTIONAL REGULATOR RUTR"/>
    <property type="match status" value="1"/>
</dbReference>
<evidence type="ECO:0000313" key="8">
    <source>
        <dbReference type="Proteomes" id="UP001612741"/>
    </source>
</evidence>
<evidence type="ECO:0000256" key="3">
    <source>
        <dbReference type="ARBA" id="ARBA00023125"/>
    </source>
</evidence>
<dbReference type="InterPro" id="IPR036271">
    <property type="entry name" value="Tet_transcr_reg_TetR-rel_C_sf"/>
</dbReference>
<dbReference type="SUPFAM" id="SSF48498">
    <property type="entry name" value="Tetracyclin repressor-like, C-terminal domain"/>
    <property type="match status" value="1"/>
</dbReference>
<evidence type="ECO:0000259" key="6">
    <source>
        <dbReference type="PROSITE" id="PS50977"/>
    </source>
</evidence>
<dbReference type="Pfam" id="PF00440">
    <property type="entry name" value="TetR_N"/>
    <property type="match status" value="1"/>
</dbReference>
<accession>A0ABW7Z9C6</accession>
<evidence type="ECO:0000256" key="5">
    <source>
        <dbReference type="PROSITE-ProRule" id="PRU00335"/>
    </source>
</evidence>
<dbReference type="SUPFAM" id="SSF46689">
    <property type="entry name" value="Homeodomain-like"/>
    <property type="match status" value="1"/>
</dbReference>
<feature type="DNA-binding region" description="H-T-H motif" evidence="5">
    <location>
        <begin position="47"/>
        <end position="66"/>
    </location>
</feature>
<reference evidence="7 8" key="1">
    <citation type="submission" date="2024-10" db="EMBL/GenBank/DDBJ databases">
        <title>The Natural Products Discovery Center: Release of the First 8490 Sequenced Strains for Exploring Actinobacteria Biosynthetic Diversity.</title>
        <authorList>
            <person name="Kalkreuter E."/>
            <person name="Kautsar S.A."/>
            <person name="Yang D."/>
            <person name="Bader C.D."/>
            <person name="Teijaro C.N."/>
            <person name="Fluegel L."/>
            <person name="Davis C.M."/>
            <person name="Simpson J.R."/>
            <person name="Lauterbach L."/>
            <person name="Steele A.D."/>
            <person name="Gui C."/>
            <person name="Meng S."/>
            <person name="Li G."/>
            <person name="Viehrig K."/>
            <person name="Ye F."/>
            <person name="Su P."/>
            <person name="Kiefer A.F."/>
            <person name="Nichols A."/>
            <person name="Cepeda A.J."/>
            <person name="Yan W."/>
            <person name="Fan B."/>
            <person name="Jiang Y."/>
            <person name="Adhikari A."/>
            <person name="Zheng C.-J."/>
            <person name="Schuster L."/>
            <person name="Cowan T.M."/>
            <person name="Smanski M.J."/>
            <person name="Chevrette M.G."/>
            <person name="De Carvalho L.P.S."/>
            <person name="Shen B."/>
        </authorList>
    </citation>
    <scope>NUCLEOTIDE SEQUENCE [LARGE SCALE GENOMIC DNA]</scope>
    <source>
        <strain evidence="7 8">NPDC050545</strain>
    </source>
</reference>
<keyword evidence="3 5" id="KW-0238">DNA-binding</keyword>
<evidence type="ECO:0000256" key="1">
    <source>
        <dbReference type="ARBA" id="ARBA00022491"/>
    </source>
</evidence>
<evidence type="ECO:0000256" key="2">
    <source>
        <dbReference type="ARBA" id="ARBA00023015"/>
    </source>
</evidence>
<dbReference type="InterPro" id="IPR050109">
    <property type="entry name" value="HTH-type_TetR-like_transc_reg"/>
</dbReference>
<sequence length="245" mass="27277">MSADDQAFSSVWTRPARTRRARPELSREQIVSEAIRLLDEEGIDALTMRRLGSRLDAVAPALYYHVNSKDELLELIVDQIYGEIEVPGEPADWRGGAVHTARSLRAVILRHPWFASVIGQAGLVFLGPSMMRASEDILALFERGGFTLEQADHALNTLIAYVLGTAISEAAYLTMLARSGQSEHDLVERVWPVAQQAAQPYPRLRKLYATRPGKSLHSASDEDFERRLALFLDSLQSWLTPASGH</sequence>
<dbReference type="InterPro" id="IPR003012">
    <property type="entry name" value="Tet_transcr_reg_TetR"/>
</dbReference>
<protein>
    <submittedName>
        <fullName evidence="7">TetR/AcrR family transcriptional regulator</fullName>
    </submittedName>
</protein>
<dbReference type="PRINTS" id="PR00400">
    <property type="entry name" value="TETREPRESSOR"/>
</dbReference>
<comment type="caution">
    <text evidence="7">The sequence shown here is derived from an EMBL/GenBank/DDBJ whole genome shotgun (WGS) entry which is preliminary data.</text>
</comment>
<dbReference type="InterPro" id="IPR001647">
    <property type="entry name" value="HTH_TetR"/>
</dbReference>
<keyword evidence="4" id="KW-0804">Transcription</keyword>
<keyword evidence="1" id="KW-0678">Repressor</keyword>
<dbReference type="Gene3D" id="1.10.10.60">
    <property type="entry name" value="Homeodomain-like"/>
    <property type="match status" value="1"/>
</dbReference>
<proteinExistence type="predicted"/>
<dbReference type="Proteomes" id="UP001612741">
    <property type="component" value="Unassembled WGS sequence"/>
</dbReference>
<name>A0ABW7Z9C6_9ACTN</name>